<dbReference type="AlphaFoldDB" id="A0A3P5YEM7"/>
<evidence type="ECO:0000313" key="1">
    <source>
        <dbReference type="EMBL" id="CAG7861681.1"/>
    </source>
</evidence>
<evidence type="ECO:0000313" key="2">
    <source>
        <dbReference type="EMBL" id="VDC59990.1"/>
    </source>
</evidence>
<dbReference type="Proteomes" id="UP000694005">
    <property type="component" value="Chromosome A09"/>
</dbReference>
<gene>
    <name evidence="2" type="ORF">BRAA09T37601Z</name>
    <name evidence="1" type="ORF">BRAPAZ1V2_A09P21480.2</name>
</gene>
<name>A0A3P5YEM7_BRACM</name>
<dbReference type="EMBL" id="LR031568">
    <property type="protein sequence ID" value="VDC59990.1"/>
    <property type="molecule type" value="Genomic_DNA"/>
</dbReference>
<proteinExistence type="predicted"/>
<dbReference type="Gramene" id="A09p21480.2_BraZ1">
    <property type="protein sequence ID" value="A09p21480.2_BraZ1.CDS"/>
    <property type="gene ID" value="A09g21480.2_BraZ1"/>
</dbReference>
<feature type="non-terminal residue" evidence="2">
    <location>
        <position position="1"/>
    </location>
</feature>
<dbReference type="EMBL" id="LS974625">
    <property type="protein sequence ID" value="CAG7861681.1"/>
    <property type="molecule type" value="Genomic_DNA"/>
</dbReference>
<reference evidence="2" key="1">
    <citation type="submission" date="2018-11" db="EMBL/GenBank/DDBJ databases">
        <authorList>
            <consortium name="Genoscope - CEA"/>
            <person name="William W."/>
        </authorList>
    </citation>
    <scope>NUCLEOTIDE SEQUENCE</scope>
</reference>
<organism evidence="2">
    <name type="scientific">Brassica campestris</name>
    <name type="common">Field mustard</name>
    <dbReference type="NCBI Taxonomy" id="3711"/>
    <lineage>
        <taxon>Eukaryota</taxon>
        <taxon>Viridiplantae</taxon>
        <taxon>Streptophyta</taxon>
        <taxon>Embryophyta</taxon>
        <taxon>Tracheophyta</taxon>
        <taxon>Spermatophyta</taxon>
        <taxon>Magnoliopsida</taxon>
        <taxon>eudicotyledons</taxon>
        <taxon>Gunneridae</taxon>
        <taxon>Pentapetalae</taxon>
        <taxon>rosids</taxon>
        <taxon>malvids</taxon>
        <taxon>Brassicales</taxon>
        <taxon>Brassicaceae</taxon>
        <taxon>Brassiceae</taxon>
        <taxon>Brassica</taxon>
    </lineage>
</organism>
<accession>A0A3P5YEM7</accession>
<sequence length="114" mass="12780">TLSSSSASQQSPWNKIHVSSFSKPCFASTCETVNGVSQATIPIDIINDSLPLWNNYIIGKLSALDKPSKIDAQYFNPKLLLKSYYWHIYDVPLVVQEWNPRSSSNTFDLTALLI</sequence>
<feature type="non-terminal residue" evidence="2">
    <location>
        <position position="114"/>
    </location>
</feature>
<protein>
    <submittedName>
        <fullName evidence="1">Uncharacterized protein</fullName>
    </submittedName>
</protein>